<dbReference type="EMBL" id="CP040428">
    <property type="protein sequence ID" value="QCT21870.1"/>
    <property type="molecule type" value="Genomic_DNA"/>
</dbReference>
<sequence length="69" mass="7943">MMFPRFLSYFSRHSLAFPPFQNTDFDKSKPLFYKSVKPMVALFAFLPAWLRGWQKQKGLIAEIAGTLAG</sequence>
<gene>
    <name evidence="1" type="ORF">FEM41_20525</name>
</gene>
<keyword evidence="2" id="KW-1185">Reference proteome</keyword>
<dbReference type="AlphaFoldDB" id="A0A4P8YM26"/>
<evidence type="ECO:0000313" key="2">
    <source>
        <dbReference type="Proteomes" id="UP000302163"/>
    </source>
</evidence>
<accession>A0A4P8YM26</accession>
<name>A0A4P8YM26_9ENTR</name>
<evidence type="ECO:0000313" key="1">
    <source>
        <dbReference type="EMBL" id="QCT21870.1"/>
    </source>
</evidence>
<reference evidence="1 2" key="1">
    <citation type="submission" date="2019-05" db="EMBL/GenBank/DDBJ databases">
        <title>Complete genome sequence of Izhakiella calystegiae KSNA2, an endophyte isolated from beach morning glory (Calystegia soldanella).</title>
        <authorList>
            <person name="Jiang L."/>
            <person name="Jeong J.C."/>
            <person name="Kim C.Y."/>
            <person name="Kim D.H."/>
            <person name="Kim S.W."/>
            <person name="Lee j."/>
        </authorList>
    </citation>
    <scope>NUCLEOTIDE SEQUENCE [LARGE SCALE GENOMIC DNA]</scope>
    <source>
        <strain evidence="1 2">KSNA2</strain>
    </source>
</reference>
<proteinExistence type="predicted"/>
<dbReference type="Proteomes" id="UP000302163">
    <property type="component" value="Chromosome"/>
</dbReference>
<organism evidence="1 2">
    <name type="scientific">Jejubacter calystegiae</name>
    <dbReference type="NCBI Taxonomy" id="2579935"/>
    <lineage>
        <taxon>Bacteria</taxon>
        <taxon>Pseudomonadati</taxon>
        <taxon>Pseudomonadota</taxon>
        <taxon>Gammaproteobacteria</taxon>
        <taxon>Enterobacterales</taxon>
        <taxon>Enterobacteriaceae</taxon>
        <taxon>Jejubacter</taxon>
    </lineage>
</organism>
<dbReference type="RefSeq" id="WP_138098026.1">
    <property type="nucleotide sequence ID" value="NZ_CP040428.1"/>
</dbReference>
<protein>
    <submittedName>
        <fullName evidence="1">Uncharacterized protein</fullName>
    </submittedName>
</protein>
<dbReference type="KEGG" id="izh:FEM41_20525"/>